<dbReference type="SMART" id="SM00448">
    <property type="entry name" value="REC"/>
    <property type="match status" value="1"/>
</dbReference>
<feature type="domain" description="Response regulatory" evidence="15">
    <location>
        <begin position="1068"/>
        <end position="1184"/>
    </location>
</feature>
<dbReference type="PROSITE" id="PS50110">
    <property type="entry name" value="RESPONSE_REGULATORY"/>
    <property type="match status" value="1"/>
</dbReference>
<dbReference type="Pfam" id="PF00072">
    <property type="entry name" value="Response_reg"/>
    <property type="match status" value="1"/>
</dbReference>
<dbReference type="Pfam" id="PF12833">
    <property type="entry name" value="HTH_18"/>
    <property type="match status" value="1"/>
</dbReference>
<dbReference type="InterPro" id="IPR018060">
    <property type="entry name" value="HTH_AraC"/>
</dbReference>
<keyword evidence="5" id="KW-0547">Nucleotide-binding</keyword>
<evidence type="ECO:0000256" key="7">
    <source>
        <dbReference type="ARBA" id="ARBA00022840"/>
    </source>
</evidence>
<dbReference type="EC" id="2.7.13.3" evidence="2"/>
<keyword evidence="17" id="KW-1185">Reference proteome</keyword>
<protein>
    <recommendedName>
        <fullName evidence="2">histidine kinase</fullName>
        <ecNumber evidence="2">2.7.13.3</ecNumber>
    </recommendedName>
</protein>
<keyword evidence="11" id="KW-1133">Transmembrane helix</keyword>
<dbReference type="InterPro" id="IPR011006">
    <property type="entry name" value="CheY-like_superfamily"/>
</dbReference>
<keyword evidence="12" id="KW-0732">Signal</keyword>
<dbReference type="Gene3D" id="1.10.287.130">
    <property type="match status" value="1"/>
</dbReference>
<dbReference type="InterPro" id="IPR003661">
    <property type="entry name" value="HisK_dim/P_dom"/>
</dbReference>
<keyword evidence="11" id="KW-0812">Transmembrane</keyword>
<dbReference type="CDD" id="cd17574">
    <property type="entry name" value="REC_OmpR"/>
    <property type="match status" value="1"/>
</dbReference>
<dbReference type="FunFam" id="3.30.565.10:FF:000037">
    <property type="entry name" value="Hybrid sensor histidine kinase/response regulator"/>
    <property type="match status" value="1"/>
</dbReference>
<dbReference type="InterPro" id="IPR036097">
    <property type="entry name" value="HisK_dim/P_sf"/>
</dbReference>
<evidence type="ECO:0000256" key="8">
    <source>
        <dbReference type="ARBA" id="ARBA00023012"/>
    </source>
</evidence>
<dbReference type="RefSeq" id="WP_111371920.1">
    <property type="nucleotide sequence ID" value="NZ_CP029480.1"/>
</dbReference>
<evidence type="ECO:0000259" key="13">
    <source>
        <dbReference type="PROSITE" id="PS01124"/>
    </source>
</evidence>
<dbReference type="InterPro" id="IPR005467">
    <property type="entry name" value="His_kinase_dom"/>
</dbReference>
<evidence type="ECO:0000259" key="15">
    <source>
        <dbReference type="PROSITE" id="PS50110"/>
    </source>
</evidence>
<evidence type="ECO:0000256" key="12">
    <source>
        <dbReference type="SAM" id="SignalP"/>
    </source>
</evidence>
<comment type="catalytic activity">
    <reaction evidence="1">
        <text>ATP + protein L-histidine = ADP + protein N-phospho-L-histidine.</text>
        <dbReference type="EC" id="2.7.13.3"/>
    </reaction>
</comment>
<accession>A0A2Z4GC63</accession>
<evidence type="ECO:0000256" key="11">
    <source>
        <dbReference type="SAM" id="Phobius"/>
    </source>
</evidence>
<dbReference type="SUPFAM" id="SSF63829">
    <property type="entry name" value="Calcium-dependent phosphotriesterase"/>
    <property type="match status" value="1"/>
</dbReference>
<dbReference type="PROSITE" id="PS50109">
    <property type="entry name" value="HIS_KIN"/>
    <property type="match status" value="1"/>
</dbReference>
<dbReference type="SMART" id="SM00388">
    <property type="entry name" value="HisKA"/>
    <property type="match status" value="1"/>
</dbReference>
<evidence type="ECO:0000256" key="2">
    <source>
        <dbReference type="ARBA" id="ARBA00012438"/>
    </source>
</evidence>
<dbReference type="InterPro" id="IPR001789">
    <property type="entry name" value="Sig_transdc_resp-reg_receiver"/>
</dbReference>
<dbReference type="PRINTS" id="PR00344">
    <property type="entry name" value="BCTRLSENSOR"/>
</dbReference>
<dbReference type="PANTHER" id="PTHR43547">
    <property type="entry name" value="TWO-COMPONENT HISTIDINE KINASE"/>
    <property type="match status" value="1"/>
</dbReference>
<dbReference type="SUPFAM" id="SSF52172">
    <property type="entry name" value="CheY-like"/>
    <property type="match status" value="1"/>
</dbReference>
<dbReference type="Pfam" id="PF02518">
    <property type="entry name" value="HATPase_c"/>
    <property type="match status" value="1"/>
</dbReference>
<evidence type="ECO:0000256" key="5">
    <source>
        <dbReference type="ARBA" id="ARBA00022741"/>
    </source>
</evidence>
<feature type="domain" description="HTH araC/xylS-type" evidence="13">
    <location>
        <begin position="1210"/>
        <end position="1304"/>
    </location>
</feature>
<feature type="coiled-coil region" evidence="10">
    <location>
        <begin position="771"/>
        <end position="809"/>
    </location>
</feature>
<reference evidence="16 17" key="1">
    <citation type="submission" date="2018-05" db="EMBL/GenBank/DDBJ databases">
        <title>Complete genome sequence of Arcticibacterium luteifluviistationis SM1504T, a cytophagaceae bacterium isolated from Arctic surface seawater.</title>
        <authorList>
            <person name="Li Y."/>
            <person name="Qin Q.-L."/>
        </authorList>
    </citation>
    <scope>NUCLEOTIDE SEQUENCE [LARGE SCALE GENOMIC DNA]</scope>
    <source>
        <strain evidence="16 17">SM1504</strain>
    </source>
</reference>
<dbReference type="PANTHER" id="PTHR43547:SF2">
    <property type="entry name" value="HYBRID SIGNAL TRANSDUCTION HISTIDINE KINASE C"/>
    <property type="match status" value="1"/>
</dbReference>
<dbReference type="GO" id="GO:0043565">
    <property type="term" value="F:sequence-specific DNA binding"/>
    <property type="evidence" value="ECO:0007669"/>
    <property type="project" value="InterPro"/>
</dbReference>
<proteinExistence type="predicted"/>
<dbReference type="KEGG" id="als:DJ013_11305"/>
<dbReference type="InterPro" id="IPR015943">
    <property type="entry name" value="WD40/YVTN_repeat-like_dom_sf"/>
</dbReference>
<keyword evidence="7" id="KW-0067">ATP-binding</keyword>
<keyword evidence="6" id="KW-0418">Kinase</keyword>
<dbReference type="Gene3D" id="1.10.10.60">
    <property type="entry name" value="Homeodomain-like"/>
    <property type="match status" value="1"/>
</dbReference>
<dbReference type="Gene3D" id="3.30.565.10">
    <property type="entry name" value="Histidine kinase-like ATPase, C-terminal domain"/>
    <property type="match status" value="1"/>
</dbReference>
<evidence type="ECO:0000256" key="1">
    <source>
        <dbReference type="ARBA" id="ARBA00000085"/>
    </source>
</evidence>
<dbReference type="GO" id="GO:0003700">
    <property type="term" value="F:DNA-binding transcription factor activity"/>
    <property type="evidence" value="ECO:0007669"/>
    <property type="project" value="InterPro"/>
</dbReference>
<dbReference type="GO" id="GO:0005524">
    <property type="term" value="F:ATP binding"/>
    <property type="evidence" value="ECO:0007669"/>
    <property type="project" value="UniProtKB-KW"/>
</dbReference>
<evidence type="ECO:0000256" key="4">
    <source>
        <dbReference type="ARBA" id="ARBA00022679"/>
    </source>
</evidence>
<evidence type="ECO:0000313" key="17">
    <source>
        <dbReference type="Proteomes" id="UP000249873"/>
    </source>
</evidence>
<dbReference type="OrthoDB" id="9806995at2"/>
<dbReference type="InterPro" id="IPR004358">
    <property type="entry name" value="Sig_transdc_His_kin-like_C"/>
</dbReference>
<dbReference type="CDD" id="cd00075">
    <property type="entry name" value="HATPase"/>
    <property type="match status" value="1"/>
</dbReference>
<evidence type="ECO:0000256" key="10">
    <source>
        <dbReference type="SAM" id="Coils"/>
    </source>
</evidence>
<dbReference type="Gene3D" id="3.40.50.2300">
    <property type="match status" value="1"/>
</dbReference>
<keyword evidence="10" id="KW-0175">Coiled coil</keyword>
<dbReference type="SUPFAM" id="SSF55874">
    <property type="entry name" value="ATPase domain of HSP90 chaperone/DNA topoisomerase II/histidine kinase"/>
    <property type="match status" value="1"/>
</dbReference>
<dbReference type="Pfam" id="PF00512">
    <property type="entry name" value="HisKA"/>
    <property type="match status" value="1"/>
</dbReference>
<name>A0A2Z4GC63_9BACT</name>
<keyword evidence="3 9" id="KW-0597">Phosphoprotein</keyword>
<keyword evidence="11" id="KW-0472">Membrane</keyword>
<dbReference type="CDD" id="cd00082">
    <property type="entry name" value="HisKA"/>
    <property type="match status" value="1"/>
</dbReference>
<sequence>MPIKFSLFACLVFFNLSALGQVSTELIDQSQVYAIHPTEEGKIYYITRLEKRIFKKYKITASLNFFDGYHSYELINLPGSFPSSVRFSIYPYKKNKLLIFHPAIHKEGIINLYIYDILTNTLSEVGEKTMDINAIHPSSQGLFSIGNSESGKTSFYEYRDGQQHLLFEKTGQYQNIAQANGLIYTFKNKNGLEVFDLKGKKAKEFNTSNIQVDAHRYQMPDFFFETKEIVEGKLVLNFEHIIPSVQVLNTETGDFESFNASLGENYGQWYCDNHGNSVVRQTVGKNACDNDLMFYFKSEKGRCVEHKLPNTPLSLASTDFDKNVWIGHEGGLFKVSFENNYVTTLLRGASLRAIYPLNDQEVLVGSEHDGLFLIDRQTGKGKAFLEEFKENDIFTQNRGFYKDQKENIWISSLKGFTIFSDGFKRKESIPLENLRNAFRMANKSIIGVIDKNYLLSINPISRTRKGTSVYPAYGYIQSQITLKDENKALLFGDGGFLLYDDVAGSVSIVDTTTKDVISGYKESEDIFWFGYENGKLSRNKWNGKELKELEEYNLNSGVATITPSPDGKLWIATFEGVAVFNPITKGFSFLDKSSLSHPESNRFSSFYDETYHKMYIGTVDGLSIIQTDKFESQNSAFQLFFSNISQSQKDQEEYAESSGFFEDIINLEIPAQRRYLRLRYSASSAVNNKNLNYFYRINNGSWIDNGKQNELLFPFLESGKHEIEIYAENSENTKSSNLLKASINVDSFYYQKWWFILIIVLIAISVIYYWYKRIKTENKRLENTVAERTDELKKDKETIENQALKLSELDELKNQFFANISHELRTPLTLIISPLERLLKSKIPEKDIPRHLTLMHENGLILKDRIAEMLELSRLTANKVKLSRQTVFLPELLKKNSRIFIPLAEKKNIDYQIEIDVPEVYLKIDERRLGKIIQNLLSNALKFAPEYGLVRFKATLKDSELRFSVKDNGIGISDENQQKIFDRFYQVKQDNTMANPGTGIGLTMVKEYLDLMNGQLHIESEEGKGSFFEVLLNVEFTDFEKFETLEEKHHQNTLEEAPKHIKNLSKPNLLLVEDNPQLRAYVKSILEKEYQIIEAENGAKAIKILEKNVQVDCILSDIMMPELDGVGLLNHVRQDSKLRIIPFVFLTAKHNEQSKLEAFRIGVDDYLTKPFDEDELVFRLRAVYKNYLNRLAAHKEDESQEPDSTFDFAQNLEFLVKTHLGNVEFSTTFLAEKMNLSRRHFIRLVKKEIGLNPQEYISEIRLNMARQLLETEGSQLEDVVEKVGFREVRYFKKLYFNRFGTKLN</sequence>
<dbReference type="SMART" id="SM00387">
    <property type="entry name" value="HATPase_c"/>
    <property type="match status" value="1"/>
</dbReference>
<dbReference type="InterPro" id="IPR003594">
    <property type="entry name" value="HATPase_dom"/>
</dbReference>
<dbReference type="EMBL" id="CP029480">
    <property type="protein sequence ID" value="AWV98727.1"/>
    <property type="molecule type" value="Genomic_DNA"/>
</dbReference>
<dbReference type="SMART" id="SM00342">
    <property type="entry name" value="HTH_ARAC"/>
    <property type="match status" value="1"/>
</dbReference>
<dbReference type="Proteomes" id="UP000249873">
    <property type="component" value="Chromosome"/>
</dbReference>
<feature type="domain" description="Histidine kinase" evidence="14">
    <location>
        <begin position="819"/>
        <end position="1036"/>
    </location>
</feature>
<organism evidence="16 17">
    <name type="scientific">Arcticibacterium luteifluviistationis</name>
    <dbReference type="NCBI Taxonomy" id="1784714"/>
    <lineage>
        <taxon>Bacteria</taxon>
        <taxon>Pseudomonadati</taxon>
        <taxon>Bacteroidota</taxon>
        <taxon>Cytophagia</taxon>
        <taxon>Cytophagales</taxon>
        <taxon>Leadbetterellaceae</taxon>
        <taxon>Arcticibacterium</taxon>
    </lineage>
</organism>
<dbReference type="GO" id="GO:0000155">
    <property type="term" value="F:phosphorelay sensor kinase activity"/>
    <property type="evidence" value="ECO:0007669"/>
    <property type="project" value="InterPro"/>
</dbReference>
<feature type="transmembrane region" description="Helical" evidence="11">
    <location>
        <begin position="753"/>
        <end position="771"/>
    </location>
</feature>
<evidence type="ECO:0000256" key="9">
    <source>
        <dbReference type="PROSITE-ProRule" id="PRU00169"/>
    </source>
</evidence>
<feature type="signal peptide" evidence="12">
    <location>
        <begin position="1"/>
        <end position="20"/>
    </location>
</feature>
<dbReference type="SUPFAM" id="SSF47384">
    <property type="entry name" value="Homodimeric domain of signal transducing histidine kinase"/>
    <property type="match status" value="1"/>
</dbReference>
<gene>
    <name evidence="16" type="ORF">DJ013_11305</name>
</gene>
<feature type="modified residue" description="4-aspartylphosphate" evidence="9">
    <location>
        <position position="1117"/>
    </location>
</feature>
<evidence type="ECO:0000256" key="3">
    <source>
        <dbReference type="ARBA" id="ARBA00022553"/>
    </source>
</evidence>
<dbReference type="Gene3D" id="2.130.10.10">
    <property type="entry name" value="YVTN repeat-like/Quinoprotein amine dehydrogenase"/>
    <property type="match status" value="2"/>
</dbReference>
<keyword evidence="4" id="KW-0808">Transferase</keyword>
<dbReference type="InterPro" id="IPR036890">
    <property type="entry name" value="HATPase_C_sf"/>
</dbReference>
<evidence type="ECO:0000313" key="16">
    <source>
        <dbReference type="EMBL" id="AWV98727.1"/>
    </source>
</evidence>
<keyword evidence="8" id="KW-0902">Two-component regulatory system</keyword>
<evidence type="ECO:0000256" key="6">
    <source>
        <dbReference type="ARBA" id="ARBA00022777"/>
    </source>
</evidence>
<dbReference type="PROSITE" id="PS01124">
    <property type="entry name" value="HTH_ARAC_FAMILY_2"/>
    <property type="match status" value="1"/>
</dbReference>
<evidence type="ECO:0000259" key="14">
    <source>
        <dbReference type="PROSITE" id="PS50109"/>
    </source>
</evidence>
<feature type="chain" id="PRO_5016328705" description="histidine kinase" evidence="12">
    <location>
        <begin position="21"/>
        <end position="1304"/>
    </location>
</feature>